<gene>
    <name evidence="1" type="ORF">ABWT76_001868</name>
</gene>
<reference evidence="1" key="1">
    <citation type="submission" date="2024-07" db="EMBL/GenBank/DDBJ databases">
        <authorList>
            <person name="Kim Y.J."/>
            <person name="Jeong J.Y."/>
        </authorList>
    </citation>
    <scope>NUCLEOTIDE SEQUENCE</scope>
    <source>
        <strain evidence="1">GIHE-MW2</strain>
    </source>
</reference>
<dbReference type="AlphaFoldDB" id="A0AAU8JIB8"/>
<proteinExistence type="predicted"/>
<dbReference type="REBASE" id="844895">
    <property type="entry name" value="Pra2ORF1869P"/>
</dbReference>
<protein>
    <submittedName>
        <fullName evidence="1">Uncharacterized protein</fullName>
    </submittedName>
</protein>
<name>A0AAU8JIB8_9CYAN</name>
<accession>A0AAU8JIB8</accession>
<sequence>MPDTETTSIDICVEIFLECNQAIAQGSLISRLNRQDKEFHFQNWFEQRLKETKVYYEQPGRNSYPDFTLVQAPMGYEVKGLAWPGREADYDCNSQVPSGCHNGRTIYYVFGRYPSGANENEYPVIDLIICHGDFLNSNHDYIHKNKSFSGFGSYGDLKIRDRKMYIAPTPYGLLTGVDRQVTLILPQDYPQDSRLQSVGNLTRIEADQQVIGYSFNLNTNQIMPEYQKNPSSGKTHSFVAYRPRGINSPAVAMKHP</sequence>
<dbReference type="EMBL" id="CP159837">
    <property type="protein sequence ID" value="XCM38986.1"/>
    <property type="molecule type" value="Genomic_DNA"/>
</dbReference>
<dbReference type="RefSeq" id="WP_054465699.1">
    <property type="nucleotide sequence ID" value="NZ_CP159837.1"/>
</dbReference>
<evidence type="ECO:0000313" key="1">
    <source>
        <dbReference type="EMBL" id="XCM38986.1"/>
    </source>
</evidence>
<organism evidence="1">
    <name type="scientific">Planktothricoides raciborskii GIHE-MW2</name>
    <dbReference type="NCBI Taxonomy" id="2792601"/>
    <lineage>
        <taxon>Bacteria</taxon>
        <taxon>Bacillati</taxon>
        <taxon>Cyanobacteriota</taxon>
        <taxon>Cyanophyceae</taxon>
        <taxon>Oscillatoriophycideae</taxon>
        <taxon>Oscillatoriales</taxon>
        <taxon>Oscillatoriaceae</taxon>
        <taxon>Planktothricoides</taxon>
    </lineage>
</organism>